<dbReference type="Proteomes" id="UP001163321">
    <property type="component" value="Chromosome 3"/>
</dbReference>
<organism evidence="1 2">
    <name type="scientific">Peronosclerospora sorghi</name>
    <dbReference type="NCBI Taxonomy" id="230839"/>
    <lineage>
        <taxon>Eukaryota</taxon>
        <taxon>Sar</taxon>
        <taxon>Stramenopiles</taxon>
        <taxon>Oomycota</taxon>
        <taxon>Peronosporomycetes</taxon>
        <taxon>Peronosporales</taxon>
        <taxon>Peronosporaceae</taxon>
        <taxon>Peronosclerospora</taxon>
    </lineage>
</organism>
<reference evidence="1 2" key="1">
    <citation type="journal article" date="2022" name="bioRxiv">
        <title>The genome of the oomycete Peronosclerospora sorghi, a cosmopolitan pathogen of maize and sorghum, is inflated with dispersed pseudogenes.</title>
        <authorList>
            <person name="Fletcher K."/>
            <person name="Martin F."/>
            <person name="Isakeit T."/>
            <person name="Cavanaugh K."/>
            <person name="Magill C."/>
            <person name="Michelmore R."/>
        </authorList>
    </citation>
    <scope>NUCLEOTIDE SEQUENCE [LARGE SCALE GENOMIC DNA]</scope>
    <source>
        <strain evidence="1">P6</strain>
    </source>
</reference>
<proteinExistence type="predicted"/>
<name>A0ACC0WBU7_9STRA</name>
<keyword evidence="2" id="KW-1185">Reference proteome</keyword>
<dbReference type="EMBL" id="CM047582">
    <property type="protein sequence ID" value="KAI9916037.1"/>
    <property type="molecule type" value="Genomic_DNA"/>
</dbReference>
<comment type="caution">
    <text evidence="1">The sequence shown here is derived from an EMBL/GenBank/DDBJ whole genome shotgun (WGS) entry which is preliminary data.</text>
</comment>
<sequence length="102" mass="11862">MELALNLLVHCNRAAAAVEWVNNHVALDTEHFVEAKNLLQLYLDGTHGVLLNQMPPYFQQHTIEMLLFNYGESRYFDALCGFFEKQVMAFPLERAHYEVDMD</sequence>
<evidence type="ECO:0000313" key="2">
    <source>
        <dbReference type="Proteomes" id="UP001163321"/>
    </source>
</evidence>
<protein>
    <submittedName>
        <fullName evidence="1">Uncharacterized protein</fullName>
    </submittedName>
</protein>
<gene>
    <name evidence="1" type="ORF">PsorP6_007739</name>
</gene>
<accession>A0ACC0WBU7</accession>
<evidence type="ECO:0000313" key="1">
    <source>
        <dbReference type="EMBL" id="KAI9916037.1"/>
    </source>
</evidence>